<evidence type="ECO:0000313" key="8">
    <source>
        <dbReference type="Proteomes" id="UP000676194"/>
    </source>
</evidence>
<organism evidence="7 8">
    <name type="scientific">Telmatocola sphagniphila</name>
    <dbReference type="NCBI Taxonomy" id="1123043"/>
    <lineage>
        <taxon>Bacteria</taxon>
        <taxon>Pseudomonadati</taxon>
        <taxon>Planctomycetota</taxon>
        <taxon>Planctomycetia</taxon>
        <taxon>Gemmatales</taxon>
        <taxon>Gemmataceae</taxon>
    </lineage>
</organism>
<feature type="modified residue" description="N6-(pyridoxal phosphate)lysine" evidence="4">
    <location>
        <position position="195"/>
    </location>
</feature>
<accession>A0A8E6EWV0</accession>
<evidence type="ECO:0000256" key="3">
    <source>
        <dbReference type="PIRSR" id="PIRSR000390-1"/>
    </source>
</evidence>
<dbReference type="PANTHER" id="PTHR30244">
    <property type="entry name" value="TRANSAMINASE"/>
    <property type="match status" value="1"/>
</dbReference>
<dbReference type="Gene3D" id="3.40.640.10">
    <property type="entry name" value="Type I PLP-dependent aspartate aminotransferase-like (Major domain)"/>
    <property type="match status" value="1"/>
</dbReference>
<keyword evidence="7" id="KW-0808">Transferase</keyword>
<dbReference type="SUPFAM" id="SSF53383">
    <property type="entry name" value="PLP-dependent transferases"/>
    <property type="match status" value="1"/>
</dbReference>
<dbReference type="Proteomes" id="UP000676194">
    <property type="component" value="Chromosome"/>
</dbReference>
<keyword evidence="1 4" id="KW-0663">Pyridoxal phosphate</keyword>
<dbReference type="InterPro" id="IPR000653">
    <property type="entry name" value="DegT/StrS_aminotransferase"/>
</dbReference>
<dbReference type="Gene3D" id="3.90.1150.10">
    <property type="entry name" value="Aspartate Aminotransferase, domain 1"/>
    <property type="match status" value="1"/>
</dbReference>
<feature type="active site" description="Proton acceptor" evidence="3">
    <location>
        <position position="195"/>
    </location>
</feature>
<keyword evidence="8" id="KW-1185">Reference proteome</keyword>
<dbReference type="InterPro" id="IPR015422">
    <property type="entry name" value="PyrdxlP-dep_Trfase_small"/>
</dbReference>
<proteinExistence type="inferred from homology"/>
<keyword evidence="7" id="KW-0032">Aminotransferase</keyword>
<gene>
    <name evidence="7" type="ORF">KIH39_19235</name>
</gene>
<dbReference type="Pfam" id="PF01041">
    <property type="entry name" value="DegT_DnrJ_EryC1"/>
    <property type="match status" value="1"/>
</dbReference>
<protein>
    <submittedName>
        <fullName evidence="7">Aminotransferase class V-fold PLP-dependent enzyme</fullName>
    </submittedName>
</protein>
<dbReference type="EMBL" id="CP074694">
    <property type="protein sequence ID" value="QVL30968.1"/>
    <property type="molecule type" value="Genomic_DNA"/>
</dbReference>
<sequence length="392" mass="42988">MTHDQTPALLGGQPTRPEGPPPWPVADVAIQESLQKAFAANTWGLYHGPHVEELQIRCRKIIDQPNFALASGTLALEIALKSLNIGPGDEIILAAYEYEPTFLTIHALGATPVLVDIQQDNPTLNPKQVAQAIGEKTRVILASHMHGGVADISLLQKVITDSKREIALVQDLSQMPGLDPVPDSDFSILSFGGSKPLSAGRGGMLFCGDTARCQKAKLQLYRAGHQWGTLSELQACVLLPQLEQLKPHAQQRRDAFQRLNSLLREVPGLRPIPTPEKPPLADYYKVGFFFESDAFGLSREIFVRALRAEGIAFSPGFRALHRGRAANRFRKIGSLSHADLASEHLITLHHPVLLAGDSALEQVASAVWKTYRNAERIREAALPTQAQLRFDD</sequence>
<dbReference type="GO" id="GO:0030170">
    <property type="term" value="F:pyridoxal phosphate binding"/>
    <property type="evidence" value="ECO:0007669"/>
    <property type="project" value="TreeGrafter"/>
</dbReference>
<feature type="region of interest" description="Disordered" evidence="6">
    <location>
        <begin position="1"/>
        <end position="21"/>
    </location>
</feature>
<comment type="similarity">
    <text evidence="2 5">Belongs to the DegT/DnrJ/EryC1 family.</text>
</comment>
<dbReference type="InterPro" id="IPR015424">
    <property type="entry name" value="PyrdxlP-dep_Trfase"/>
</dbReference>
<dbReference type="RefSeq" id="WP_213494850.1">
    <property type="nucleotide sequence ID" value="NZ_CP074694.1"/>
</dbReference>
<dbReference type="KEGG" id="tsph:KIH39_19235"/>
<dbReference type="PANTHER" id="PTHR30244:SF36">
    <property type="entry name" value="3-OXO-GLUCOSE-6-PHOSPHATE:GLUTAMATE AMINOTRANSFERASE"/>
    <property type="match status" value="1"/>
</dbReference>
<name>A0A8E6EWV0_9BACT</name>
<dbReference type="GO" id="GO:0008483">
    <property type="term" value="F:transaminase activity"/>
    <property type="evidence" value="ECO:0007669"/>
    <property type="project" value="UniProtKB-KW"/>
</dbReference>
<evidence type="ECO:0000256" key="1">
    <source>
        <dbReference type="ARBA" id="ARBA00022898"/>
    </source>
</evidence>
<reference evidence="7" key="1">
    <citation type="submission" date="2021-05" db="EMBL/GenBank/DDBJ databases">
        <title>Complete genome sequence of the cellulolytic planctomycete Telmatocola sphagniphila SP2T and characterization of the first cellulase from planctomycetes.</title>
        <authorList>
            <person name="Rakitin A.L."/>
            <person name="Beletsky A.V."/>
            <person name="Naumoff D.G."/>
            <person name="Kulichevskaya I.S."/>
            <person name="Mardanov A.V."/>
            <person name="Ravin N.V."/>
            <person name="Dedysh S.N."/>
        </authorList>
    </citation>
    <scope>NUCLEOTIDE SEQUENCE</scope>
    <source>
        <strain evidence="7">SP2T</strain>
    </source>
</reference>
<evidence type="ECO:0000256" key="6">
    <source>
        <dbReference type="SAM" id="MobiDB-lite"/>
    </source>
</evidence>
<evidence type="ECO:0000256" key="4">
    <source>
        <dbReference type="PIRSR" id="PIRSR000390-2"/>
    </source>
</evidence>
<evidence type="ECO:0000256" key="5">
    <source>
        <dbReference type="RuleBase" id="RU004508"/>
    </source>
</evidence>
<dbReference type="GO" id="GO:0000271">
    <property type="term" value="P:polysaccharide biosynthetic process"/>
    <property type="evidence" value="ECO:0007669"/>
    <property type="project" value="TreeGrafter"/>
</dbReference>
<dbReference type="AlphaFoldDB" id="A0A8E6EWV0"/>
<evidence type="ECO:0000313" key="7">
    <source>
        <dbReference type="EMBL" id="QVL30968.1"/>
    </source>
</evidence>
<dbReference type="InterPro" id="IPR015421">
    <property type="entry name" value="PyrdxlP-dep_Trfase_major"/>
</dbReference>
<evidence type="ECO:0000256" key="2">
    <source>
        <dbReference type="ARBA" id="ARBA00037999"/>
    </source>
</evidence>
<dbReference type="PIRSF" id="PIRSF000390">
    <property type="entry name" value="PLP_StrS"/>
    <property type="match status" value="1"/>
</dbReference>